<dbReference type="PROSITE" id="PS01031">
    <property type="entry name" value="SHSP"/>
    <property type="match status" value="1"/>
</dbReference>
<evidence type="ECO:0000259" key="3">
    <source>
        <dbReference type="PROSITE" id="PS01031"/>
    </source>
</evidence>
<dbReference type="PANTHER" id="PTHR11527">
    <property type="entry name" value="HEAT-SHOCK PROTEIN 20 FAMILY MEMBER"/>
    <property type="match status" value="1"/>
</dbReference>
<dbReference type="AlphaFoldDB" id="A0A1W1W2M6"/>
<keyword evidence="5" id="KW-1185">Reference proteome</keyword>
<proteinExistence type="inferred from homology"/>
<dbReference type="InterPro" id="IPR008978">
    <property type="entry name" value="HSP20-like_chaperone"/>
</dbReference>
<feature type="domain" description="SHSP" evidence="3">
    <location>
        <begin position="36"/>
        <end position="150"/>
    </location>
</feature>
<accession>A0A1W1W2M6</accession>
<dbReference type="InterPro" id="IPR031107">
    <property type="entry name" value="Small_HSP"/>
</dbReference>
<dbReference type="EMBL" id="LT838272">
    <property type="protein sequence ID" value="SMB99730.1"/>
    <property type="molecule type" value="Genomic_DNA"/>
</dbReference>
<evidence type="ECO:0000313" key="4">
    <source>
        <dbReference type="EMBL" id="SMB99730.1"/>
    </source>
</evidence>
<dbReference type="InterPro" id="IPR002068">
    <property type="entry name" value="A-crystallin/Hsp20_dom"/>
</dbReference>
<name>A0A1W1W2M6_9FIRM</name>
<organism evidence="4 5">
    <name type="scientific">Thermanaeromonas toyohensis ToBE</name>
    <dbReference type="NCBI Taxonomy" id="698762"/>
    <lineage>
        <taxon>Bacteria</taxon>
        <taxon>Bacillati</taxon>
        <taxon>Bacillota</taxon>
        <taxon>Clostridia</taxon>
        <taxon>Neomoorellales</taxon>
        <taxon>Neomoorellaceae</taxon>
        <taxon>Thermanaeromonas</taxon>
    </lineage>
</organism>
<sequence length="150" mass="17561">MFGFGLVPFYGRRKGLRPIFSDLENFIERMFNEDLFFIPVFGQPFRADVKETEKEYIVEAELPGLERDNINLTYEDGVLTVSVKQETIIDETRENFIRKERRSGSLERKFYLENVEEDKITATYKNGLLTVKLPKKDTGLRRGKNIPISE</sequence>
<evidence type="ECO:0000256" key="1">
    <source>
        <dbReference type="PROSITE-ProRule" id="PRU00285"/>
    </source>
</evidence>
<dbReference type="Proteomes" id="UP000192569">
    <property type="component" value="Chromosome I"/>
</dbReference>
<comment type="similarity">
    <text evidence="1 2">Belongs to the small heat shock protein (HSP20) family.</text>
</comment>
<gene>
    <name evidence="4" type="ORF">SAMN00808754_3060</name>
</gene>
<dbReference type="Pfam" id="PF00011">
    <property type="entry name" value="HSP20"/>
    <property type="match status" value="1"/>
</dbReference>
<protein>
    <submittedName>
        <fullName evidence="4">HSP20 family protein</fullName>
    </submittedName>
</protein>
<dbReference type="SUPFAM" id="SSF49764">
    <property type="entry name" value="HSP20-like chaperones"/>
    <property type="match status" value="1"/>
</dbReference>
<dbReference type="STRING" id="698762.SAMN00808754_3060"/>
<dbReference type="Gene3D" id="2.60.40.790">
    <property type="match status" value="1"/>
</dbReference>
<reference evidence="4 5" key="1">
    <citation type="submission" date="2017-04" db="EMBL/GenBank/DDBJ databases">
        <authorList>
            <person name="Afonso C.L."/>
            <person name="Miller P.J."/>
            <person name="Scott M.A."/>
            <person name="Spackman E."/>
            <person name="Goraichik I."/>
            <person name="Dimitrov K.M."/>
            <person name="Suarez D.L."/>
            <person name="Swayne D.E."/>
        </authorList>
    </citation>
    <scope>NUCLEOTIDE SEQUENCE [LARGE SCALE GENOMIC DNA]</scope>
    <source>
        <strain evidence="4 5">ToBE</strain>
    </source>
</reference>
<evidence type="ECO:0000256" key="2">
    <source>
        <dbReference type="RuleBase" id="RU003616"/>
    </source>
</evidence>
<evidence type="ECO:0000313" key="5">
    <source>
        <dbReference type="Proteomes" id="UP000192569"/>
    </source>
</evidence>
<dbReference type="CDD" id="cd06471">
    <property type="entry name" value="ACD_LpsHSP_like"/>
    <property type="match status" value="1"/>
</dbReference>